<evidence type="ECO:0000313" key="5">
    <source>
        <dbReference type="Proteomes" id="UP000186904"/>
    </source>
</evidence>
<protein>
    <submittedName>
        <fullName evidence="2">Uncharacterized protein</fullName>
    </submittedName>
</protein>
<keyword evidence="4" id="KW-1185">Reference proteome</keyword>
<feature type="chain" id="PRO_5010473047" evidence="1">
    <location>
        <begin position="20"/>
        <end position="129"/>
    </location>
</feature>
<reference evidence="4 5" key="1">
    <citation type="submission" date="2016-10" db="EMBL/GenBank/DDBJ databases">
        <authorList>
            <person name="de Groot N.N."/>
        </authorList>
    </citation>
    <scope>NUCLEOTIDE SEQUENCE [LARGE SCALE GENOMIC DNA]</scope>
    <source>
        <strain evidence="3 4">CGMCC 1.9095</strain>
        <strain evidence="2 5">DSM 22558</strain>
    </source>
</reference>
<dbReference type="EMBL" id="FOUA01000010">
    <property type="protein sequence ID" value="SFM39351.1"/>
    <property type="molecule type" value="Genomic_DNA"/>
</dbReference>
<evidence type="ECO:0000256" key="1">
    <source>
        <dbReference type="SAM" id="SignalP"/>
    </source>
</evidence>
<dbReference type="OrthoDB" id="5875415at2"/>
<dbReference type="Proteomes" id="UP000186904">
    <property type="component" value="Unassembled WGS sequence"/>
</dbReference>
<dbReference type="EMBL" id="FOGN01000010">
    <property type="protein sequence ID" value="SES37115.1"/>
    <property type="molecule type" value="Genomic_DNA"/>
</dbReference>
<dbReference type="AlphaFoldDB" id="A0A1H9WTC0"/>
<evidence type="ECO:0000313" key="4">
    <source>
        <dbReference type="Proteomes" id="UP000186599"/>
    </source>
</evidence>
<dbReference type="RefSeq" id="WP_074781317.1">
    <property type="nucleotide sequence ID" value="NZ_FOGN01000010.1"/>
</dbReference>
<accession>A0A1H9WTC0</accession>
<feature type="signal peptide" evidence="1">
    <location>
        <begin position="1"/>
        <end position="19"/>
    </location>
</feature>
<sequence length="129" mass="13940">MRNLLALVLLTAFPYSGFAATTTCILEGGSITVKAVAWDDETNVAKVTDHLGNTREGRVTLESDHNHGKKVNIFVDYESASYGVDAAEYIVFPTSPGTYRIIGVAYIVRDGEQFLNSSHGNHAANCVAM</sequence>
<name>A0A1H9WTC0_9GAMM</name>
<keyword evidence="1" id="KW-0732">Signal</keyword>
<evidence type="ECO:0000313" key="3">
    <source>
        <dbReference type="EMBL" id="SFM39351.1"/>
    </source>
</evidence>
<evidence type="ECO:0000313" key="2">
    <source>
        <dbReference type="EMBL" id="SES37115.1"/>
    </source>
</evidence>
<dbReference type="Proteomes" id="UP000186599">
    <property type="component" value="Unassembled WGS sequence"/>
</dbReference>
<gene>
    <name evidence="3" type="ORF">SAMN04487855_0075</name>
    <name evidence="2" type="ORF">SAMN05216589_0076</name>
</gene>
<proteinExistence type="predicted"/>
<organism evidence="2 5">
    <name type="scientific">Halopseudomonas bauzanensis</name>
    <dbReference type="NCBI Taxonomy" id="653930"/>
    <lineage>
        <taxon>Bacteria</taxon>
        <taxon>Pseudomonadati</taxon>
        <taxon>Pseudomonadota</taxon>
        <taxon>Gammaproteobacteria</taxon>
        <taxon>Pseudomonadales</taxon>
        <taxon>Pseudomonadaceae</taxon>
        <taxon>Halopseudomonas</taxon>
    </lineage>
</organism>